<dbReference type="InterPro" id="IPR017926">
    <property type="entry name" value="GATASE"/>
</dbReference>
<dbReference type="InterPro" id="IPR029062">
    <property type="entry name" value="Class_I_gatase-like"/>
</dbReference>
<dbReference type="PROSITE" id="PS51273">
    <property type="entry name" value="GATASE_TYPE_1"/>
    <property type="match status" value="1"/>
</dbReference>
<dbReference type="Pfam" id="PF00117">
    <property type="entry name" value="GATase"/>
    <property type="match status" value="1"/>
</dbReference>
<dbReference type="KEGG" id="vct:JV59_33235"/>
<dbReference type="CDD" id="cd01743">
    <property type="entry name" value="GATase1_Anthranilate_Synthase"/>
    <property type="match status" value="1"/>
</dbReference>
<evidence type="ECO:0000256" key="3">
    <source>
        <dbReference type="ARBA" id="ARBA00023239"/>
    </source>
</evidence>
<dbReference type="NCBIfam" id="TIGR00566">
    <property type="entry name" value="trpG_papA"/>
    <property type="match status" value="1"/>
</dbReference>
<accession>A0A837G2H8</accession>
<dbReference type="EMBL" id="JXXR01000020">
    <property type="protein sequence ID" value="KJY69281.1"/>
    <property type="molecule type" value="Genomic_DNA"/>
</dbReference>
<dbReference type="RefSeq" id="WP_038512305.1">
    <property type="nucleotide sequence ID" value="NZ_CP009264.1"/>
</dbReference>
<evidence type="ECO:0000256" key="2">
    <source>
        <dbReference type="ARBA" id="ARBA00022962"/>
    </source>
</evidence>
<comment type="caution">
    <text evidence="6">The sequence shown here is derived from an EMBL/GenBank/DDBJ whole genome shotgun (WGS) entry which is preliminary data.</text>
</comment>
<dbReference type="GO" id="GO:0004049">
    <property type="term" value="F:anthranilate synthase activity"/>
    <property type="evidence" value="ECO:0007669"/>
    <property type="project" value="UniProtKB-EC"/>
</dbReference>
<dbReference type="GO" id="GO:0004048">
    <property type="term" value="F:anthranilate phosphoribosyltransferase activity"/>
    <property type="evidence" value="ECO:0007669"/>
    <property type="project" value="TreeGrafter"/>
</dbReference>
<feature type="domain" description="Glutamine amidotransferase" evidence="5">
    <location>
        <begin position="6"/>
        <end position="186"/>
    </location>
</feature>
<dbReference type="SUPFAM" id="SSF52317">
    <property type="entry name" value="Class I glutamine amidotransferase-like"/>
    <property type="match status" value="1"/>
</dbReference>
<dbReference type="GO" id="GO:0002047">
    <property type="term" value="P:phenazine biosynthetic process"/>
    <property type="evidence" value="ECO:0007669"/>
    <property type="project" value="TreeGrafter"/>
</dbReference>
<gene>
    <name evidence="6" type="ORF">TW71_18590</name>
</gene>
<dbReference type="FunFam" id="3.40.50.880:FF:000003">
    <property type="entry name" value="Anthranilate synthase component II"/>
    <property type="match status" value="1"/>
</dbReference>
<dbReference type="PANTHER" id="PTHR43418:SF2">
    <property type="entry name" value="BIFUNCTIONAL PROTEIN TRPGD"/>
    <property type="match status" value="1"/>
</dbReference>
<keyword evidence="3" id="KW-0456">Lyase</keyword>
<dbReference type="PRINTS" id="PR00096">
    <property type="entry name" value="GATASE"/>
</dbReference>
<dbReference type="GO" id="GO:0005829">
    <property type="term" value="C:cytosol"/>
    <property type="evidence" value="ECO:0007669"/>
    <property type="project" value="TreeGrafter"/>
</dbReference>
<dbReference type="PANTHER" id="PTHR43418">
    <property type="entry name" value="MULTIFUNCTIONAL TRYPTOPHAN BIOSYNTHESIS PROTEIN-RELATED"/>
    <property type="match status" value="1"/>
</dbReference>
<comment type="catalytic activity">
    <reaction evidence="4">
        <text>chorismate + L-glutamine = anthranilate + pyruvate + L-glutamate + H(+)</text>
        <dbReference type="Rhea" id="RHEA:21732"/>
        <dbReference type="ChEBI" id="CHEBI:15361"/>
        <dbReference type="ChEBI" id="CHEBI:15378"/>
        <dbReference type="ChEBI" id="CHEBI:16567"/>
        <dbReference type="ChEBI" id="CHEBI:29748"/>
        <dbReference type="ChEBI" id="CHEBI:29985"/>
        <dbReference type="ChEBI" id="CHEBI:58359"/>
        <dbReference type="EC" id="4.1.3.27"/>
    </reaction>
</comment>
<dbReference type="GO" id="GO:0000162">
    <property type="term" value="P:L-tryptophan biosynthetic process"/>
    <property type="evidence" value="ECO:0007669"/>
    <property type="project" value="TreeGrafter"/>
</dbReference>
<dbReference type="AlphaFoldDB" id="A0A837G2H8"/>
<protein>
    <recommendedName>
        <fullName evidence="1">anthranilate synthase</fullName>
        <ecNumber evidence="1">4.1.3.27</ecNumber>
    </recommendedName>
</protein>
<name>A0A837G2H8_9VIBR</name>
<evidence type="ECO:0000256" key="4">
    <source>
        <dbReference type="ARBA" id="ARBA00047683"/>
    </source>
</evidence>
<dbReference type="InterPro" id="IPR050472">
    <property type="entry name" value="Anth_synth/Amidotransfase"/>
</dbReference>
<proteinExistence type="predicted"/>
<dbReference type="PRINTS" id="PR00097">
    <property type="entry name" value="ANTSNTHASEII"/>
</dbReference>
<evidence type="ECO:0000259" key="5">
    <source>
        <dbReference type="Pfam" id="PF00117"/>
    </source>
</evidence>
<sequence length="201" mass="21711">MANIVFIDNFDSFTYNLVDQFRSLGHDVKIYRNHIAAEAIENAVNELDNPVVLLSPGPGAPSEAGSMPEVIQRLKGKVPMIGICLGHQAIVEAYGGTVAGAGEIVHGKVSMMEHQNHPTYSNLPSPLAIARYHSLVATQVPETLTVTAEVDGLVMSVVHEQDKICGFQFHPESIMTTHGATLLANAIEWALQESNLTSVQQ</sequence>
<evidence type="ECO:0000256" key="1">
    <source>
        <dbReference type="ARBA" id="ARBA00012266"/>
    </source>
</evidence>
<dbReference type="Gene3D" id="3.40.50.880">
    <property type="match status" value="1"/>
</dbReference>
<dbReference type="EC" id="4.1.3.27" evidence="1"/>
<keyword evidence="2" id="KW-0315">Glutamine amidotransferase</keyword>
<organism evidence="6">
    <name type="scientific">Vibrio coralliilyticus</name>
    <dbReference type="NCBI Taxonomy" id="190893"/>
    <lineage>
        <taxon>Bacteria</taxon>
        <taxon>Pseudomonadati</taxon>
        <taxon>Pseudomonadota</taxon>
        <taxon>Gammaproteobacteria</taxon>
        <taxon>Vibrionales</taxon>
        <taxon>Vibrionaceae</taxon>
        <taxon>Vibrio</taxon>
    </lineage>
</organism>
<evidence type="ECO:0000313" key="6">
    <source>
        <dbReference type="EMBL" id="KJY69281.1"/>
    </source>
</evidence>
<dbReference type="InterPro" id="IPR006221">
    <property type="entry name" value="TrpG/PapA_dom"/>
</dbReference>
<reference evidence="6" key="1">
    <citation type="journal article" date="2015" name="BMC Genomics">
        <title>Genome mining reveals unlocked bioactive potential of marine Gram-negative bacteria.</title>
        <authorList>
            <person name="Machado H."/>
            <person name="Sonnenschein E.C."/>
            <person name="Melchiorsen J."/>
            <person name="Gram L."/>
        </authorList>
    </citation>
    <scope>NUCLEOTIDE SEQUENCE</scope>
    <source>
        <strain evidence="6">S2052</strain>
    </source>
</reference>
<dbReference type="PRINTS" id="PR00099">
    <property type="entry name" value="CPSGATASE"/>
</dbReference>